<dbReference type="InParanoid" id="A0A167KQ30"/>
<name>A0A167KQ30_PHYB8</name>
<evidence type="ECO:0000259" key="4">
    <source>
        <dbReference type="SMART" id="SM00382"/>
    </source>
</evidence>
<dbReference type="GeneID" id="29000440"/>
<evidence type="ECO:0000256" key="2">
    <source>
        <dbReference type="ARBA" id="ARBA00022840"/>
    </source>
</evidence>
<keyword evidence="6" id="KW-1185">Reference proteome</keyword>
<evidence type="ECO:0000313" key="5">
    <source>
        <dbReference type="EMBL" id="OAD68618.1"/>
    </source>
</evidence>
<comment type="similarity">
    <text evidence="3">Belongs to the AAA ATPase family.</text>
</comment>
<dbReference type="InterPro" id="IPR027417">
    <property type="entry name" value="P-loop_NTPase"/>
</dbReference>
<dbReference type="InterPro" id="IPR050168">
    <property type="entry name" value="AAA_ATPase_domain"/>
</dbReference>
<evidence type="ECO:0000256" key="1">
    <source>
        <dbReference type="ARBA" id="ARBA00022741"/>
    </source>
</evidence>
<dbReference type="RefSeq" id="XP_018286658.1">
    <property type="nucleotide sequence ID" value="XM_018439534.1"/>
</dbReference>
<accession>A0A167KQ30</accession>
<feature type="domain" description="AAA+ ATPase" evidence="4">
    <location>
        <begin position="311"/>
        <end position="456"/>
    </location>
</feature>
<dbReference type="InterPro" id="IPR003959">
    <property type="entry name" value="ATPase_AAA_core"/>
</dbReference>
<dbReference type="PROSITE" id="PS00674">
    <property type="entry name" value="AAA"/>
    <property type="match status" value="1"/>
</dbReference>
<dbReference type="GO" id="GO:0016887">
    <property type="term" value="F:ATP hydrolysis activity"/>
    <property type="evidence" value="ECO:0007669"/>
    <property type="project" value="InterPro"/>
</dbReference>
<evidence type="ECO:0000313" key="6">
    <source>
        <dbReference type="Proteomes" id="UP000077315"/>
    </source>
</evidence>
<dbReference type="STRING" id="763407.A0A167KQ30"/>
<dbReference type="Proteomes" id="UP000077315">
    <property type="component" value="Unassembled WGS sequence"/>
</dbReference>
<organism evidence="5 6">
    <name type="scientific">Phycomyces blakesleeanus (strain ATCC 8743b / DSM 1359 / FGSC 10004 / NBRC 33097 / NRRL 1555)</name>
    <dbReference type="NCBI Taxonomy" id="763407"/>
    <lineage>
        <taxon>Eukaryota</taxon>
        <taxon>Fungi</taxon>
        <taxon>Fungi incertae sedis</taxon>
        <taxon>Mucoromycota</taxon>
        <taxon>Mucoromycotina</taxon>
        <taxon>Mucoromycetes</taxon>
        <taxon>Mucorales</taxon>
        <taxon>Phycomycetaceae</taxon>
        <taxon>Phycomyces</taxon>
    </lineage>
</organism>
<feature type="domain" description="AAA+ ATPase" evidence="4">
    <location>
        <begin position="43"/>
        <end position="182"/>
    </location>
</feature>
<dbReference type="EMBL" id="KV440994">
    <property type="protein sequence ID" value="OAD68618.1"/>
    <property type="molecule type" value="Genomic_DNA"/>
</dbReference>
<dbReference type="InterPro" id="IPR041569">
    <property type="entry name" value="AAA_lid_3"/>
</dbReference>
<dbReference type="Pfam" id="PF00004">
    <property type="entry name" value="AAA"/>
    <property type="match status" value="2"/>
</dbReference>
<proteinExistence type="inferred from homology"/>
<dbReference type="Gene3D" id="3.40.50.300">
    <property type="entry name" value="P-loop containing nucleotide triphosphate hydrolases"/>
    <property type="match status" value="2"/>
</dbReference>
<dbReference type="FunFam" id="3.40.50.300:FF:001921">
    <property type="entry name" value="AAA ATPase domain-containing protein"/>
    <property type="match status" value="1"/>
</dbReference>
<keyword evidence="1 3" id="KW-0547">Nucleotide-binding</keyword>
<evidence type="ECO:0000256" key="3">
    <source>
        <dbReference type="RuleBase" id="RU003651"/>
    </source>
</evidence>
<dbReference type="SMART" id="SM00382">
    <property type="entry name" value="AAA"/>
    <property type="match status" value="2"/>
</dbReference>
<dbReference type="InterPro" id="IPR003960">
    <property type="entry name" value="ATPase_AAA_CS"/>
</dbReference>
<dbReference type="InterPro" id="IPR003593">
    <property type="entry name" value="AAA+_ATPase"/>
</dbReference>
<dbReference type="PANTHER" id="PTHR23077:SF27">
    <property type="entry name" value="ATPASE FAMILY GENE 2 PROTEIN HOMOLOG A"/>
    <property type="match status" value="1"/>
</dbReference>
<dbReference type="Gene3D" id="1.10.8.60">
    <property type="match status" value="2"/>
</dbReference>
<gene>
    <name evidence="5" type="ORF">PHYBLDRAFT_188611</name>
</gene>
<sequence>MNHRQKWIDNVQKSIGGCTNTIQQVVDSIDQLQSVSGKIHLPQSKGVVLCGKPGTGKTALAITIAKESQLPYYIVNSPDMFMTEEGASEAKLKGLFDTALQHRLSILILDEIDMLAGTLDHKKTGLDSRLGSLLLSLIDKINQPNDDHLVYIIGITSRLHAVDPCFLRSGRLDKVEEIVIKDAKQRYEILLVLTQRLPFESQQDKTNILTRVSRATHGFVPSDLQSLCMQVVLQAVKEQSTGQEPACVTTHHFDNVLSFIHPSNFNEYTTKIPKVTFADMYGIDSIIEEIKVSVIHPFYHPEEYIKLGITPPRGILLHGPPGVGKTMLCSALASEAGVNFMLVESSQVRSKVVGESEKNLAKLFAHARSNAPCILFIDQIDMLLPKRGTSQSSENTSDRIVTGFLTEMDGLLTKSNGPNAHIDVLVVAATNRIETIDPAVLRPGRFDECIAIPMPNQKQRCDIIRGISNKMPIVLNGQELLYLAQSTEGFSCAEIDNLLRESAMVCLRENVNNEKITFSHIQAAQNRK</sequence>
<protein>
    <recommendedName>
        <fullName evidence="4">AAA+ ATPase domain-containing protein</fullName>
    </recommendedName>
</protein>
<dbReference type="GO" id="GO:0005524">
    <property type="term" value="F:ATP binding"/>
    <property type="evidence" value="ECO:0007669"/>
    <property type="project" value="UniProtKB-KW"/>
</dbReference>
<dbReference type="GO" id="GO:0005737">
    <property type="term" value="C:cytoplasm"/>
    <property type="evidence" value="ECO:0007669"/>
    <property type="project" value="TreeGrafter"/>
</dbReference>
<dbReference type="VEuPathDB" id="FungiDB:PHYBLDRAFT_188611"/>
<keyword evidence="2 3" id="KW-0067">ATP-binding</keyword>
<dbReference type="SUPFAM" id="SSF52540">
    <property type="entry name" value="P-loop containing nucleoside triphosphate hydrolases"/>
    <property type="match status" value="2"/>
</dbReference>
<dbReference type="OrthoDB" id="27435at2759"/>
<dbReference type="Pfam" id="PF17862">
    <property type="entry name" value="AAA_lid_3"/>
    <property type="match status" value="1"/>
</dbReference>
<dbReference type="AlphaFoldDB" id="A0A167KQ30"/>
<reference evidence="6" key="1">
    <citation type="submission" date="2015-06" db="EMBL/GenBank/DDBJ databases">
        <title>Expansion of signal transduction pathways in fungi by whole-genome duplication.</title>
        <authorList>
            <consortium name="DOE Joint Genome Institute"/>
            <person name="Corrochano L.M."/>
            <person name="Kuo A."/>
            <person name="Marcet-Houben M."/>
            <person name="Polaino S."/>
            <person name="Salamov A."/>
            <person name="Villalobos J.M."/>
            <person name="Alvarez M.I."/>
            <person name="Avalos J."/>
            <person name="Benito E.P."/>
            <person name="Benoit I."/>
            <person name="Burger G."/>
            <person name="Camino L.P."/>
            <person name="Canovas D."/>
            <person name="Cerda-Olmedo E."/>
            <person name="Cheng J.-F."/>
            <person name="Dominguez A."/>
            <person name="Elias M."/>
            <person name="Eslava A.P."/>
            <person name="Glaser F."/>
            <person name="Grimwood J."/>
            <person name="Gutierrez G."/>
            <person name="Heitman J."/>
            <person name="Henrissat B."/>
            <person name="Iturriaga E.A."/>
            <person name="Lang B.F."/>
            <person name="Lavin J.L."/>
            <person name="Lee S."/>
            <person name="Li W."/>
            <person name="Lindquist E."/>
            <person name="Lopez-Garcia S."/>
            <person name="Luque E.M."/>
            <person name="Marcos A.T."/>
            <person name="Martin J."/>
            <person name="McCluskey K."/>
            <person name="Medina H.R."/>
            <person name="Miralles-Duran A."/>
            <person name="Miyazaki A."/>
            <person name="Munoz-Torres E."/>
            <person name="Oguiza J.A."/>
            <person name="Ohm R."/>
            <person name="Olmedo M."/>
            <person name="Orejas M."/>
            <person name="Ortiz-Castellanos L."/>
            <person name="Pisabarro A.G."/>
            <person name="Rodriguez-Romero J."/>
            <person name="Ruiz-Herrera J."/>
            <person name="Ruiz-Vazquez R."/>
            <person name="Sanz C."/>
            <person name="Schackwitz W."/>
            <person name="Schmutz J."/>
            <person name="Shahriari M."/>
            <person name="Shelest E."/>
            <person name="Silva-Franco F."/>
            <person name="Soanes D."/>
            <person name="Syed K."/>
            <person name="Tagua V.G."/>
            <person name="Talbot N.J."/>
            <person name="Thon M."/>
            <person name="De vries R.P."/>
            <person name="Wiebenga A."/>
            <person name="Yadav J.S."/>
            <person name="Braun E.L."/>
            <person name="Baker S."/>
            <person name="Garre V."/>
            <person name="Horwitz B."/>
            <person name="Torres-Martinez S."/>
            <person name="Idnurm A."/>
            <person name="Herrera-Estrella A."/>
            <person name="Gabaldon T."/>
            <person name="Grigoriev I.V."/>
        </authorList>
    </citation>
    <scope>NUCLEOTIDE SEQUENCE [LARGE SCALE GENOMIC DNA]</scope>
    <source>
        <strain evidence="6">NRRL 1555(-)</strain>
    </source>
</reference>
<dbReference type="PANTHER" id="PTHR23077">
    <property type="entry name" value="AAA-FAMILY ATPASE"/>
    <property type="match status" value="1"/>
</dbReference>